<dbReference type="EMBL" id="WKKH01000035">
    <property type="protein sequence ID" value="MRX77936.1"/>
    <property type="molecule type" value="Genomic_DNA"/>
</dbReference>
<comment type="caution">
    <text evidence="2">The sequence shown here is derived from an EMBL/GenBank/DDBJ whole genome shotgun (WGS) entry which is preliminary data.</text>
</comment>
<dbReference type="Proteomes" id="UP000487757">
    <property type="component" value="Unassembled WGS sequence"/>
</dbReference>
<evidence type="ECO:0000313" key="2">
    <source>
        <dbReference type="EMBL" id="MRX77936.1"/>
    </source>
</evidence>
<keyword evidence="1" id="KW-0732">Signal</keyword>
<proteinExistence type="predicted"/>
<organism evidence="2 3">
    <name type="scientific">Pedobacter petrophilus</name>
    <dbReference type="NCBI Taxonomy" id="1908241"/>
    <lineage>
        <taxon>Bacteria</taxon>
        <taxon>Pseudomonadati</taxon>
        <taxon>Bacteroidota</taxon>
        <taxon>Sphingobacteriia</taxon>
        <taxon>Sphingobacteriales</taxon>
        <taxon>Sphingobacteriaceae</taxon>
        <taxon>Pedobacter</taxon>
    </lineage>
</organism>
<protein>
    <recommendedName>
        <fullName evidence="4">HmuY protein</fullName>
    </recommendedName>
</protein>
<accession>A0A7K0G4M5</accession>
<dbReference type="AlphaFoldDB" id="A0A7K0G4M5"/>
<name>A0A7K0G4M5_9SPHI</name>
<dbReference type="RefSeq" id="WP_154282349.1">
    <property type="nucleotide sequence ID" value="NZ_JBHUJQ010000001.1"/>
</dbReference>
<dbReference type="PROSITE" id="PS51257">
    <property type="entry name" value="PROKAR_LIPOPROTEIN"/>
    <property type="match status" value="1"/>
</dbReference>
<sequence length="205" mass="22696">MKNNKFLLICCLLIGLAFISSCKKQIIAEQPITGTNGEQLLANSVAHANFTTPDSAASIMENKWGKISYDLNANRVNGDSVLLRFDGNLCREIHVVEGYTLKYADVSGTSISGIGLAQIRAANLNAVDSDTDKSNDKRQTWFTFSDGKQYGMIPVKDRYLVLFKGDSILKTNVLYVIKLNAIEYVPGQTTGFYFGGVKFDYKRLI</sequence>
<feature type="signal peptide" evidence="1">
    <location>
        <begin position="1"/>
        <end position="22"/>
    </location>
</feature>
<evidence type="ECO:0000313" key="3">
    <source>
        <dbReference type="Proteomes" id="UP000487757"/>
    </source>
</evidence>
<feature type="chain" id="PRO_5029461921" description="HmuY protein" evidence="1">
    <location>
        <begin position="23"/>
        <end position="205"/>
    </location>
</feature>
<evidence type="ECO:0008006" key="4">
    <source>
        <dbReference type="Google" id="ProtNLM"/>
    </source>
</evidence>
<dbReference type="OrthoDB" id="792057at2"/>
<reference evidence="2 3" key="1">
    <citation type="submission" date="2019-11" db="EMBL/GenBank/DDBJ databases">
        <title>Pedobacter petrophilus genome.</title>
        <authorList>
            <person name="Feldbauer M.J."/>
            <person name="Newman J.D."/>
        </authorList>
    </citation>
    <scope>NUCLEOTIDE SEQUENCE [LARGE SCALE GENOMIC DNA]</scope>
    <source>
        <strain evidence="2 3">LMG 29686</strain>
    </source>
</reference>
<evidence type="ECO:0000256" key="1">
    <source>
        <dbReference type="SAM" id="SignalP"/>
    </source>
</evidence>
<keyword evidence="3" id="KW-1185">Reference proteome</keyword>
<gene>
    <name evidence="2" type="ORF">GJU39_17795</name>
</gene>